<dbReference type="GO" id="GO:0003735">
    <property type="term" value="F:structural constituent of ribosome"/>
    <property type="evidence" value="ECO:0007669"/>
    <property type="project" value="InterPro"/>
</dbReference>
<keyword evidence="7" id="KW-1185">Reference proteome</keyword>
<feature type="region of interest" description="Disordered" evidence="5">
    <location>
        <begin position="300"/>
        <end position="320"/>
    </location>
</feature>
<evidence type="ECO:0000313" key="6">
    <source>
        <dbReference type="EMBL" id="KAF0295740.1"/>
    </source>
</evidence>
<dbReference type="InterPro" id="IPR039982">
    <property type="entry name" value="Ribosomal_mL65"/>
</dbReference>
<dbReference type="PANTHER" id="PTHR13014:SF3">
    <property type="entry name" value="LARGE RIBOSOMAL SUBUNIT PROTEIN ML65"/>
    <property type="match status" value="1"/>
</dbReference>
<protein>
    <submittedName>
        <fullName evidence="6">28S ribosomal protein S30, mitochondrial</fullName>
    </submittedName>
</protein>
<comment type="caution">
    <text evidence="6">The sequence shown here is derived from an EMBL/GenBank/DDBJ whole genome shotgun (WGS) entry which is preliminary data.</text>
</comment>
<evidence type="ECO:0000256" key="1">
    <source>
        <dbReference type="ARBA" id="ARBA00004173"/>
    </source>
</evidence>
<keyword evidence="3" id="KW-0496">Mitochondrion</keyword>
<name>A0A6A4VWF5_AMPAM</name>
<dbReference type="Pfam" id="PF07147">
    <property type="entry name" value="PDCD9"/>
    <property type="match status" value="1"/>
</dbReference>
<dbReference type="InterPro" id="IPR010793">
    <property type="entry name" value="Ribosomal_mL37/mL65"/>
</dbReference>
<evidence type="ECO:0000256" key="5">
    <source>
        <dbReference type="SAM" id="MobiDB-lite"/>
    </source>
</evidence>
<evidence type="ECO:0000313" key="7">
    <source>
        <dbReference type="Proteomes" id="UP000440578"/>
    </source>
</evidence>
<dbReference type="OrthoDB" id="6041973at2759"/>
<gene>
    <name evidence="6" type="primary">Mrps30</name>
    <name evidence="6" type="ORF">FJT64_006769</name>
</gene>
<reference evidence="6 7" key="1">
    <citation type="submission" date="2019-07" db="EMBL/GenBank/DDBJ databases">
        <title>Draft genome assembly of a fouling barnacle, Amphibalanus amphitrite (Darwin, 1854): The first reference genome for Thecostraca.</title>
        <authorList>
            <person name="Kim W."/>
        </authorList>
    </citation>
    <scope>NUCLEOTIDE SEQUENCE [LARGE SCALE GENOMIC DNA]</scope>
    <source>
        <strain evidence="6">SNU_AA5</strain>
        <tissue evidence="6">Soma without cirri and trophi</tissue>
    </source>
</reference>
<keyword evidence="4" id="KW-0687">Ribonucleoprotein</keyword>
<dbReference type="EMBL" id="VIIS01001601">
    <property type="protein sequence ID" value="KAF0295740.1"/>
    <property type="molecule type" value="Genomic_DNA"/>
</dbReference>
<keyword evidence="2 6" id="KW-0689">Ribosomal protein</keyword>
<dbReference type="PANTHER" id="PTHR13014">
    <property type="entry name" value="MITOCHONDRIAL 28S RIBOSOMAL PROTEIN S30/P52 PRO-APOTOTIC PROTEIN"/>
    <property type="match status" value="1"/>
</dbReference>
<evidence type="ECO:0000256" key="4">
    <source>
        <dbReference type="ARBA" id="ARBA00023274"/>
    </source>
</evidence>
<dbReference type="AlphaFoldDB" id="A0A6A4VWF5"/>
<proteinExistence type="predicted"/>
<sequence length="631" mass="72849">MMQFLFLSFKDQISFKVLNLDKMFSSFQHVFSTLGLVNMAASMAVTCRSSALRLNLLKKGINSRCFATTSSSNNVSDVKQAGETEAEYPPVLDTSFKATKDRETQQWHKLIQSLPTVQEKQLELNMSRYYGHWACQLSPHDVHYNHAEFIQFATRTNVVEAWPNVYSTLDDEVNKFLPVLKKKVEDILLLELCHRPKVDRVESRQQKETSDNIIWAINHALVSLLSDQADHIADSQSDLSPRLEAFWWLSDVPADSRQRHVRSFRRHIPEEERNDPVSRPVQFVGQPALLVRGRLPLPTLAGEGDPVGHQPPPLEMDSREPRTRQCAYKFRHGTNIPGVWPEDGRQFGLVNWLTREHLVRHATKYGQHAAADRPDALRAQACLSGFASCLSQACGVGFSPLTELTYPLTTQTVITDGRTWTFSAFQLNTTGALLTPAEHGAPGNTCWVLPEMKLYQSVTEKGVEGLNEEVLKRLLQLYLLPTGDRDGIDLRPYLDPERSLADAVEDDWLRNKYLQTYFHIMSCRPRSRLKDEVYMWEKIYKVQFQTRPMEARKRFFELNKYPDMRRLDDFYPGYIPRALRQNFVPARFKAASKHEKNVFHEMGRLRGHRNTDPKFLQELQELESWRDEKDK</sequence>
<dbReference type="Proteomes" id="UP000440578">
    <property type="component" value="Unassembled WGS sequence"/>
</dbReference>
<dbReference type="GO" id="GO:0005762">
    <property type="term" value="C:mitochondrial large ribosomal subunit"/>
    <property type="evidence" value="ECO:0007669"/>
    <property type="project" value="TreeGrafter"/>
</dbReference>
<dbReference type="GO" id="GO:0006412">
    <property type="term" value="P:translation"/>
    <property type="evidence" value="ECO:0007669"/>
    <property type="project" value="InterPro"/>
</dbReference>
<comment type="subcellular location">
    <subcellularLocation>
        <location evidence="1">Mitochondrion</location>
    </subcellularLocation>
</comment>
<organism evidence="6 7">
    <name type="scientific">Amphibalanus amphitrite</name>
    <name type="common">Striped barnacle</name>
    <name type="synonym">Balanus amphitrite</name>
    <dbReference type="NCBI Taxonomy" id="1232801"/>
    <lineage>
        <taxon>Eukaryota</taxon>
        <taxon>Metazoa</taxon>
        <taxon>Ecdysozoa</taxon>
        <taxon>Arthropoda</taxon>
        <taxon>Crustacea</taxon>
        <taxon>Multicrustacea</taxon>
        <taxon>Cirripedia</taxon>
        <taxon>Thoracica</taxon>
        <taxon>Thoracicalcarea</taxon>
        <taxon>Balanomorpha</taxon>
        <taxon>Balanoidea</taxon>
        <taxon>Balanidae</taxon>
        <taxon>Amphibalaninae</taxon>
        <taxon>Amphibalanus</taxon>
    </lineage>
</organism>
<accession>A0A6A4VWF5</accession>
<evidence type="ECO:0000256" key="3">
    <source>
        <dbReference type="ARBA" id="ARBA00023128"/>
    </source>
</evidence>
<evidence type="ECO:0000256" key="2">
    <source>
        <dbReference type="ARBA" id="ARBA00022980"/>
    </source>
</evidence>